<evidence type="ECO:0000256" key="1">
    <source>
        <dbReference type="SAM" id="MobiDB-lite"/>
    </source>
</evidence>
<proteinExistence type="predicted"/>
<dbReference type="CDD" id="cd00085">
    <property type="entry name" value="HNHc"/>
    <property type="match status" value="1"/>
</dbReference>
<dbReference type="Proteomes" id="UP000237340">
    <property type="component" value="Unassembled WGS sequence"/>
</dbReference>
<dbReference type="InterPro" id="IPR003870">
    <property type="entry name" value="DUF222"/>
</dbReference>
<dbReference type="InterPro" id="IPR003615">
    <property type="entry name" value="HNH_nuc"/>
</dbReference>
<organism evidence="3 4">
    <name type="scientific">Cryobacterium zongtaii</name>
    <dbReference type="NCBI Taxonomy" id="1259217"/>
    <lineage>
        <taxon>Bacteria</taxon>
        <taxon>Bacillati</taxon>
        <taxon>Actinomycetota</taxon>
        <taxon>Actinomycetes</taxon>
        <taxon>Micrococcales</taxon>
        <taxon>Microbacteriaceae</taxon>
        <taxon>Cryobacterium</taxon>
    </lineage>
</organism>
<reference evidence="3 4" key="1">
    <citation type="submission" date="2018-01" db="EMBL/GenBank/DDBJ databases">
        <title>Cryobacterium sp. nov., from glaciers in China.</title>
        <authorList>
            <person name="Liu Q."/>
            <person name="Xin Y.-H."/>
        </authorList>
    </citation>
    <scope>NUCLEOTIDE SEQUENCE [LARGE SCALE GENOMIC DNA]</scope>
    <source>
        <strain evidence="3 4">TMN-42</strain>
    </source>
</reference>
<comment type="caution">
    <text evidence="3">The sequence shown here is derived from an EMBL/GenBank/DDBJ whole genome shotgun (WGS) entry which is preliminary data.</text>
</comment>
<dbReference type="Pfam" id="PF02720">
    <property type="entry name" value="DUF222"/>
    <property type="match status" value="1"/>
</dbReference>
<evidence type="ECO:0000259" key="2">
    <source>
        <dbReference type="Pfam" id="PF02720"/>
    </source>
</evidence>
<dbReference type="EMBL" id="PPXD01000004">
    <property type="protein sequence ID" value="POH69402.1"/>
    <property type="molecule type" value="Genomic_DNA"/>
</dbReference>
<accession>A0A2S3ZLL3</accession>
<name>A0A2S3ZLL3_9MICO</name>
<gene>
    <name evidence="3" type="ORF">C3B61_02005</name>
</gene>
<protein>
    <recommendedName>
        <fullName evidence="2">DUF222 domain-containing protein</fullName>
    </recommendedName>
</protein>
<feature type="region of interest" description="Disordered" evidence="1">
    <location>
        <begin position="527"/>
        <end position="553"/>
    </location>
</feature>
<sequence>MSTIEDAFTPGPGAPPGPVAGAVVGAVAGADGSADALAVAVEAVSGLGCCSADYDALSDTQVLTGQRDLARLRNLVETRAVWLAKTLAYRSRPELGQQGLAAQQGFLSPDALIQKVTGATKTDARKLVDVGRMLARTEAAEAEAAAAAEEEAARRLVDGTDEGGETEGPGMTGAGGSAGGEPVPLPWYTPISHTIADGTLSVAAAHAIRTGLGDVDTVVTGPALTDAVHTLLGQARTMTVDHLLKRSRRMRDSLDEAGIAVREQKAWDDRYLRVWKLPTGQVCINGLFPPEQGEFIVSTFDSLTSPRRGGVHFVDPARAEWAQSVRDDPRSTDQLTADNFLDLLTAGTKASPHRMLGGRKPAVRILTTLSPTPTPPPGKQVHLQDPAEILAPLPDGTGNGYLEGNPAPVSQQTIDRLICDSGTIDITFDPTGQPLDVGREERLFTPAQRIALAARDGGCRWGDCDKPPTLTEAHHIQHWARDHGSTDLRLGILLCNPHHRLLHTQGWQILEHQDQYWLRPPATIDPGQTLIEMPSKNPATQEQHRKQEPNDRT</sequence>
<dbReference type="AlphaFoldDB" id="A0A2S3ZLL3"/>
<feature type="compositionally biased region" description="Gly residues" evidence="1">
    <location>
        <begin position="166"/>
        <end position="179"/>
    </location>
</feature>
<evidence type="ECO:0000313" key="3">
    <source>
        <dbReference type="EMBL" id="POH69402.1"/>
    </source>
</evidence>
<evidence type="ECO:0000313" key="4">
    <source>
        <dbReference type="Proteomes" id="UP000237340"/>
    </source>
</evidence>
<keyword evidence="4" id="KW-1185">Reference proteome</keyword>
<dbReference type="RefSeq" id="WP_103459365.1">
    <property type="nucleotide sequence ID" value="NZ_PPXD01000004.1"/>
</dbReference>
<feature type="domain" description="DUF222" evidence="2">
    <location>
        <begin position="193"/>
        <end position="456"/>
    </location>
</feature>
<feature type="compositionally biased region" description="Basic and acidic residues" evidence="1">
    <location>
        <begin position="542"/>
        <end position="553"/>
    </location>
</feature>
<feature type="region of interest" description="Disordered" evidence="1">
    <location>
        <begin position="159"/>
        <end position="183"/>
    </location>
</feature>